<accession>D3AKA4</accession>
<dbReference type="InterPro" id="IPR032466">
    <property type="entry name" value="Metal_Hydrolase"/>
</dbReference>
<dbReference type="SUPFAM" id="SSF51556">
    <property type="entry name" value="Metallo-dependent hydrolases"/>
    <property type="match status" value="1"/>
</dbReference>
<evidence type="ECO:0000256" key="2">
    <source>
        <dbReference type="ARBA" id="ARBA00022801"/>
    </source>
</evidence>
<comment type="similarity">
    <text evidence="4">Belongs to the metallo-dependent hydrolases superfamily. Phosphotriesterase family.</text>
</comment>
<sequence>MIPERAGAVYYHEHVIARSPVSREKEPDLELCDIDRMVSEVKLFKEAGGTLLVDASIADFGENSHLRLEISEKSGIPIVGTVGFGQKEHHSEQVRNSTTEQLYERVMDAAENGYGRNHLKPGQLKFGTSYGFISESENRCARAVARAQKSLSMPLFTHTGIGTMGLEQIALLKEEGANLEQVCIGHMDRNPDLW</sequence>
<evidence type="ECO:0000313" key="5">
    <source>
        <dbReference type="EMBL" id="EFC97749.1"/>
    </source>
</evidence>
<evidence type="ECO:0000256" key="3">
    <source>
        <dbReference type="PIRSR" id="PIRSR601559-50"/>
    </source>
</evidence>
<dbReference type="Proteomes" id="UP000004968">
    <property type="component" value="Unassembled WGS sequence"/>
</dbReference>
<protein>
    <recommendedName>
        <fullName evidence="7">Phosphotriesterase family protein</fullName>
    </recommendedName>
</protein>
<proteinExistence type="inferred from homology"/>
<dbReference type="PANTHER" id="PTHR10819">
    <property type="entry name" value="PHOSPHOTRIESTERASE-RELATED"/>
    <property type="match status" value="1"/>
</dbReference>
<dbReference type="HOGENOM" id="CLU_1405240_0_0_9"/>
<dbReference type="PANTHER" id="PTHR10819:SF3">
    <property type="entry name" value="PHOSPHOTRIESTERASE-RELATED PROTEIN"/>
    <property type="match status" value="1"/>
</dbReference>
<evidence type="ECO:0000313" key="6">
    <source>
        <dbReference type="Proteomes" id="UP000004968"/>
    </source>
</evidence>
<evidence type="ECO:0000256" key="4">
    <source>
        <dbReference type="PROSITE-ProRule" id="PRU00679"/>
    </source>
</evidence>
<dbReference type="EMBL" id="ACIO01000343">
    <property type="protein sequence ID" value="EFC97749.1"/>
    <property type="molecule type" value="Genomic_DNA"/>
</dbReference>
<organism evidence="5 6">
    <name type="scientific">Hungatella hathewayi DSM 13479</name>
    <dbReference type="NCBI Taxonomy" id="566550"/>
    <lineage>
        <taxon>Bacteria</taxon>
        <taxon>Bacillati</taxon>
        <taxon>Bacillota</taxon>
        <taxon>Clostridia</taxon>
        <taxon>Lachnospirales</taxon>
        <taxon>Lachnospiraceae</taxon>
        <taxon>Hungatella</taxon>
    </lineage>
</organism>
<evidence type="ECO:0008006" key="7">
    <source>
        <dbReference type="Google" id="ProtNLM"/>
    </source>
</evidence>
<dbReference type="GO" id="GO:0008270">
    <property type="term" value="F:zinc ion binding"/>
    <property type="evidence" value="ECO:0007669"/>
    <property type="project" value="InterPro"/>
</dbReference>
<feature type="non-terminal residue" evidence="5">
    <location>
        <position position="194"/>
    </location>
</feature>
<feature type="modified residue" description="N6-carboxylysine" evidence="3 4">
    <location>
        <position position="125"/>
    </location>
</feature>
<dbReference type="GO" id="GO:0016787">
    <property type="term" value="F:hydrolase activity"/>
    <property type="evidence" value="ECO:0007669"/>
    <property type="project" value="UniProtKB-KW"/>
</dbReference>
<comment type="caution">
    <text evidence="5">The sequence shown here is derived from an EMBL/GenBank/DDBJ whole genome shotgun (WGS) entry which is preliminary data.</text>
</comment>
<name>D3AKA4_9FIRM</name>
<dbReference type="Pfam" id="PF02126">
    <property type="entry name" value="PTE"/>
    <property type="match status" value="1"/>
</dbReference>
<gene>
    <name evidence="5" type="ORF">CLOSTHATH_04047</name>
</gene>
<dbReference type="Gene3D" id="3.20.20.140">
    <property type="entry name" value="Metal-dependent hydrolases"/>
    <property type="match status" value="1"/>
</dbReference>
<dbReference type="AlphaFoldDB" id="D3AKA4"/>
<reference evidence="5 6" key="1">
    <citation type="submission" date="2010-01" db="EMBL/GenBank/DDBJ databases">
        <authorList>
            <person name="Weinstock G."/>
            <person name="Sodergren E."/>
            <person name="Clifton S."/>
            <person name="Fulton L."/>
            <person name="Fulton B."/>
            <person name="Courtney L."/>
            <person name="Fronick C."/>
            <person name="Harrison M."/>
            <person name="Strong C."/>
            <person name="Farmer C."/>
            <person name="Delahaunty K."/>
            <person name="Markovic C."/>
            <person name="Hall O."/>
            <person name="Minx P."/>
            <person name="Tomlinson C."/>
            <person name="Mitreva M."/>
            <person name="Nelson J."/>
            <person name="Hou S."/>
            <person name="Wollam A."/>
            <person name="Pepin K.H."/>
            <person name="Johnson M."/>
            <person name="Bhonagiri V."/>
            <person name="Nash W.E."/>
            <person name="Warren W."/>
            <person name="Chinwalla A."/>
            <person name="Mardis E.R."/>
            <person name="Wilson R.K."/>
        </authorList>
    </citation>
    <scope>NUCLEOTIDE SEQUENCE [LARGE SCALE GENOMIC DNA]</scope>
    <source>
        <strain evidence="5 6">DSM 13479</strain>
    </source>
</reference>
<evidence type="ECO:0000256" key="1">
    <source>
        <dbReference type="ARBA" id="ARBA00022723"/>
    </source>
</evidence>
<dbReference type="PROSITE" id="PS51347">
    <property type="entry name" value="PHOSPHOTRIESTERASE_2"/>
    <property type="match status" value="1"/>
</dbReference>
<keyword evidence="2" id="KW-0378">Hydrolase</keyword>
<keyword evidence="1" id="KW-0479">Metal-binding</keyword>
<dbReference type="InterPro" id="IPR001559">
    <property type="entry name" value="Phosphotriesterase"/>
</dbReference>